<dbReference type="InterPro" id="IPR023214">
    <property type="entry name" value="HAD_sf"/>
</dbReference>
<dbReference type="GO" id="GO:0005829">
    <property type="term" value="C:cytosol"/>
    <property type="evidence" value="ECO:0007669"/>
    <property type="project" value="TreeGrafter"/>
</dbReference>
<proteinExistence type="predicted"/>
<accession>A0AB33JWF7</accession>
<sequence length="227" mass="23526">MGAAPSIADLLRPVRHVLLDFDGPLCSVFAGLPAPDVAERLRGGLLAKGEQVPPGGETETDPLALLRLVADARPDLAEVTDQALTGLETDAVRVGRPNEGGESLLRACARSGRSVSVVSNNAGAAILAYLVERELDRYVVGVFGRVVGDPASMKPSPRLLLDAMDARDSKPGECIFIGDATRDVEAGFAAGISTIGYANKPGKDARLAEAGAVLVVDSMQTIADGLL</sequence>
<dbReference type="CDD" id="cd01427">
    <property type="entry name" value="HAD_like"/>
    <property type="match status" value="1"/>
</dbReference>
<dbReference type="InterPro" id="IPR050155">
    <property type="entry name" value="HAD-like_hydrolase_sf"/>
</dbReference>
<dbReference type="PANTHER" id="PTHR43434">
    <property type="entry name" value="PHOSPHOGLYCOLATE PHOSPHATASE"/>
    <property type="match status" value="1"/>
</dbReference>
<name>A0AB33JWF7_9ACTN</name>
<protein>
    <submittedName>
        <fullName evidence="1">HAD family hydrolase</fullName>
    </submittedName>
</protein>
<dbReference type="InterPro" id="IPR041492">
    <property type="entry name" value="HAD_2"/>
</dbReference>
<dbReference type="GO" id="GO:0006281">
    <property type="term" value="P:DNA repair"/>
    <property type="evidence" value="ECO:0007669"/>
    <property type="project" value="TreeGrafter"/>
</dbReference>
<dbReference type="AlphaFoldDB" id="A0AB33JWF7"/>
<dbReference type="InterPro" id="IPR036412">
    <property type="entry name" value="HAD-like_sf"/>
</dbReference>
<evidence type="ECO:0000313" key="1">
    <source>
        <dbReference type="EMBL" id="BFP47011.1"/>
    </source>
</evidence>
<dbReference type="NCBIfam" id="TIGR01509">
    <property type="entry name" value="HAD-SF-IA-v3"/>
    <property type="match status" value="1"/>
</dbReference>
<dbReference type="EMBL" id="AP035881">
    <property type="protein sequence ID" value="BFP47011.1"/>
    <property type="molecule type" value="Genomic_DNA"/>
</dbReference>
<dbReference type="PANTHER" id="PTHR43434:SF1">
    <property type="entry name" value="PHOSPHOGLYCOLATE PHOSPHATASE"/>
    <property type="match status" value="1"/>
</dbReference>
<dbReference type="InterPro" id="IPR006439">
    <property type="entry name" value="HAD-SF_hydro_IA"/>
</dbReference>
<organism evidence="1">
    <name type="scientific">Kitasatospora sp. CMC57</name>
    <dbReference type="NCBI Taxonomy" id="3231513"/>
    <lineage>
        <taxon>Bacteria</taxon>
        <taxon>Bacillati</taxon>
        <taxon>Actinomycetota</taxon>
        <taxon>Actinomycetes</taxon>
        <taxon>Kitasatosporales</taxon>
        <taxon>Streptomycetaceae</taxon>
        <taxon>Kitasatospora</taxon>
    </lineage>
</organism>
<reference evidence="1" key="1">
    <citation type="submission" date="2024-07" db="EMBL/GenBank/DDBJ databases">
        <title>Complete genome sequences of cellulolytic bacteria, Kitasatospora sp. CMC57 and Streptomyces sp. CMC78, isolated from Japanese agricultural soil.</title>
        <authorList>
            <person name="Hashimoto T."/>
            <person name="Ito M."/>
            <person name="Iwamoto M."/>
            <person name="Fukahori D."/>
            <person name="Shoda T."/>
            <person name="Sakoda M."/>
            <person name="Morohoshi T."/>
            <person name="Mitsuboshi M."/>
            <person name="Nishizawa T."/>
        </authorList>
    </citation>
    <scope>NUCLEOTIDE SEQUENCE</scope>
    <source>
        <strain evidence="1">CMC57</strain>
    </source>
</reference>
<dbReference type="Pfam" id="PF13419">
    <property type="entry name" value="HAD_2"/>
    <property type="match status" value="1"/>
</dbReference>
<dbReference type="SUPFAM" id="SSF56784">
    <property type="entry name" value="HAD-like"/>
    <property type="match status" value="1"/>
</dbReference>
<gene>
    <name evidence="1" type="ORF">KCMC57_33790</name>
</gene>
<dbReference type="Gene3D" id="3.40.50.1000">
    <property type="entry name" value="HAD superfamily/HAD-like"/>
    <property type="match status" value="1"/>
</dbReference>
<dbReference type="GO" id="GO:0008967">
    <property type="term" value="F:phosphoglycolate phosphatase activity"/>
    <property type="evidence" value="ECO:0007669"/>
    <property type="project" value="TreeGrafter"/>
</dbReference>
<keyword evidence="1" id="KW-0378">Hydrolase</keyword>